<dbReference type="Pfam" id="PF00026">
    <property type="entry name" value="Asp"/>
    <property type="match status" value="1"/>
</dbReference>
<feature type="region of interest" description="Disordered" evidence="2">
    <location>
        <begin position="620"/>
        <end position="709"/>
    </location>
</feature>
<evidence type="ECO:0000313" key="5">
    <source>
        <dbReference type="EMBL" id="KAF2126554.1"/>
    </source>
</evidence>
<keyword evidence="3" id="KW-0472">Membrane</keyword>
<keyword evidence="3" id="KW-1133">Transmembrane helix</keyword>
<keyword evidence="3" id="KW-0812">Transmembrane</keyword>
<dbReference type="GO" id="GO:0004190">
    <property type="term" value="F:aspartic-type endopeptidase activity"/>
    <property type="evidence" value="ECO:0007669"/>
    <property type="project" value="InterPro"/>
</dbReference>
<dbReference type="GeneID" id="54413845"/>
<dbReference type="OrthoDB" id="4074350at2759"/>
<sequence>MYFSKRADTNATIQLPPKPVVVSPSGSFDGNDGKWSTFLINIGSDNDGNGQNFKVLISTSSPLTLVPQQTDWCNNDCAKDRGILLYNNQQPLGAEDSQYWQKAGTYVIPDTDSWSNDSLAGNWGLDNVGLGLSSKESLILAERYVVKYIFEDFFLGSFGLTVGEVGPNGGSKPTFLSEFANSNQIASSSYGYTAGAHYRNNGKGVLGNLVLGGYDKSRLTRQGTSISMANEKDNALIVDVISIMYEPDRDVEVNTLSFTQEAFKATIDSTLPYLMLPVNICDKFKEEFGLEYNNDTNLYTVNSTAHNSNIQKNATVSFKIADAPMDSAEFATITLPYAAFDLQASFPIYEDARNYFPIKRSENNVNILGRTFLQEAYIIVDYERANFTVAPARFSQPMPDEELETIFNKTFVLPTVLPTPHNSNDGMSPGAIAGIVVGVVLVFLLAGLGAFFFWKKKRNTRQERLQQNVATSEIDTTAAGNQFRRRNVSELTGSDVPHSPKPSMGGYYGSDHKLIPPISELSPESPPSELYSPLPGNEGGRDGYDYFAAGSRVRRRGAQRDRESSGQNTPRTPIAELPGDGIKLPVSIRQLDNVGPVQDLKHSRGPSNVSLSSNIDGILAESRQETKSGKSSEELKQAAEPGEATVEGSESQPHHELDRRPSHNRGLSDVTVQSDSTAVSQPTPEELERWETMSADDRPMSPVEEVRKS</sequence>
<feature type="compositionally biased region" description="Basic and acidic residues" evidence="2">
    <location>
        <begin position="622"/>
        <end position="637"/>
    </location>
</feature>
<feature type="domain" description="Peptidase A1" evidence="4">
    <location>
        <begin position="36"/>
        <end position="390"/>
    </location>
</feature>
<reference evidence="5" key="1">
    <citation type="journal article" date="2020" name="Stud. Mycol.">
        <title>101 Dothideomycetes genomes: a test case for predicting lifestyles and emergence of pathogens.</title>
        <authorList>
            <person name="Haridas S."/>
            <person name="Albert R."/>
            <person name="Binder M."/>
            <person name="Bloem J."/>
            <person name="Labutti K."/>
            <person name="Salamov A."/>
            <person name="Andreopoulos B."/>
            <person name="Baker S."/>
            <person name="Barry K."/>
            <person name="Bills G."/>
            <person name="Bluhm B."/>
            <person name="Cannon C."/>
            <person name="Castanera R."/>
            <person name="Culley D."/>
            <person name="Daum C."/>
            <person name="Ezra D."/>
            <person name="Gonzalez J."/>
            <person name="Henrissat B."/>
            <person name="Kuo A."/>
            <person name="Liang C."/>
            <person name="Lipzen A."/>
            <person name="Lutzoni F."/>
            <person name="Magnuson J."/>
            <person name="Mondo S."/>
            <person name="Nolan M."/>
            <person name="Ohm R."/>
            <person name="Pangilinan J."/>
            <person name="Park H.-J."/>
            <person name="Ramirez L."/>
            <person name="Alfaro M."/>
            <person name="Sun H."/>
            <person name="Tritt A."/>
            <person name="Yoshinaga Y."/>
            <person name="Zwiers L.-H."/>
            <person name="Turgeon B."/>
            <person name="Goodwin S."/>
            <person name="Spatafora J."/>
            <person name="Crous P."/>
            <person name="Grigoriev I."/>
        </authorList>
    </citation>
    <scope>NUCLEOTIDE SEQUENCE</scope>
    <source>
        <strain evidence="5">CBS 119687</strain>
    </source>
</reference>
<feature type="region of interest" description="Disordered" evidence="2">
    <location>
        <begin position="476"/>
        <end position="580"/>
    </location>
</feature>
<dbReference type="CDD" id="cd05471">
    <property type="entry name" value="pepsin_like"/>
    <property type="match status" value="1"/>
</dbReference>
<feature type="compositionally biased region" description="Polar residues" evidence="2">
    <location>
        <begin position="670"/>
        <end position="683"/>
    </location>
</feature>
<evidence type="ECO:0000256" key="1">
    <source>
        <dbReference type="ARBA" id="ARBA00007447"/>
    </source>
</evidence>
<dbReference type="SUPFAM" id="SSF50630">
    <property type="entry name" value="Acid proteases"/>
    <property type="match status" value="1"/>
</dbReference>
<dbReference type="Gene3D" id="2.40.70.10">
    <property type="entry name" value="Acid Proteases"/>
    <property type="match status" value="2"/>
</dbReference>
<dbReference type="InterPro" id="IPR034164">
    <property type="entry name" value="Pepsin-like_dom"/>
</dbReference>
<dbReference type="EMBL" id="ML977513">
    <property type="protein sequence ID" value="KAF2126554.1"/>
    <property type="molecule type" value="Genomic_DNA"/>
</dbReference>
<evidence type="ECO:0000256" key="2">
    <source>
        <dbReference type="SAM" id="MobiDB-lite"/>
    </source>
</evidence>
<dbReference type="PANTHER" id="PTHR47966">
    <property type="entry name" value="BETA-SITE APP-CLEAVING ENZYME, ISOFORM A-RELATED"/>
    <property type="match status" value="1"/>
</dbReference>
<comment type="similarity">
    <text evidence="1">Belongs to the peptidase A1 family.</text>
</comment>
<dbReference type="AlphaFoldDB" id="A0A6A6A653"/>
<feature type="compositionally biased region" description="Basic and acidic residues" evidence="2">
    <location>
        <begin position="686"/>
        <end position="709"/>
    </location>
</feature>
<accession>A0A6A6A653</accession>
<evidence type="ECO:0000313" key="6">
    <source>
        <dbReference type="Proteomes" id="UP000799771"/>
    </source>
</evidence>
<evidence type="ECO:0000259" key="4">
    <source>
        <dbReference type="PROSITE" id="PS51767"/>
    </source>
</evidence>
<keyword evidence="5" id="KW-0645">Protease</keyword>
<dbReference type="GO" id="GO:0000324">
    <property type="term" value="C:fungal-type vacuole"/>
    <property type="evidence" value="ECO:0007669"/>
    <property type="project" value="TreeGrafter"/>
</dbReference>
<protein>
    <submittedName>
        <fullName evidence="5">Acid protease</fullName>
    </submittedName>
</protein>
<dbReference type="PROSITE" id="PS51767">
    <property type="entry name" value="PEPTIDASE_A1"/>
    <property type="match status" value="1"/>
</dbReference>
<keyword evidence="6" id="KW-1185">Reference proteome</keyword>
<dbReference type="InterPro" id="IPR001461">
    <property type="entry name" value="Aspartic_peptidase_A1"/>
</dbReference>
<dbReference type="InterPro" id="IPR021109">
    <property type="entry name" value="Peptidase_aspartic_dom_sf"/>
</dbReference>
<organism evidence="5 6">
    <name type="scientific">Dothidotthia symphoricarpi CBS 119687</name>
    <dbReference type="NCBI Taxonomy" id="1392245"/>
    <lineage>
        <taxon>Eukaryota</taxon>
        <taxon>Fungi</taxon>
        <taxon>Dikarya</taxon>
        <taxon>Ascomycota</taxon>
        <taxon>Pezizomycotina</taxon>
        <taxon>Dothideomycetes</taxon>
        <taxon>Pleosporomycetidae</taxon>
        <taxon>Pleosporales</taxon>
        <taxon>Dothidotthiaceae</taxon>
        <taxon>Dothidotthia</taxon>
    </lineage>
</organism>
<feature type="compositionally biased region" description="Low complexity" evidence="2">
    <location>
        <begin position="515"/>
        <end position="535"/>
    </location>
</feature>
<feature type="transmembrane region" description="Helical" evidence="3">
    <location>
        <begin position="431"/>
        <end position="454"/>
    </location>
</feature>
<name>A0A6A6A653_9PLEO</name>
<proteinExistence type="inferred from homology"/>
<keyword evidence="5" id="KW-0378">Hydrolase</keyword>
<dbReference type="PANTHER" id="PTHR47966:SF51">
    <property type="entry name" value="BETA-SITE APP-CLEAVING ENZYME, ISOFORM A-RELATED"/>
    <property type="match status" value="1"/>
</dbReference>
<dbReference type="RefSeq" id="XP_033520946.1">
    <property type="nucleotide sequence ID" value="XM_033673413.1"/>
</dbReference>
<feature type="compositionally biased region" description="Basic and acidic residues" evidence="2">
    <location>
        <begin position="652"/>
        <end position="661"/>
    </location>
</feature>
<gene>
    <name evidence="5" type="ORF">P153DRAFT_79860</name>
</gene>
<dbReference type="InterPro" id="IPR033121">
    <property type="entry name" value="PEPTIDASE_A1"/>
</dbReference>
<evidence type="ECO:0000256" key="3">
    <source>
        <dbReference type="SAM" id="Phobius"/>
    </source>
</evidence>
<dbReference type="Proteomes" id="UP000799771">
    <property type="component" value="Unassembled WGS sequence"/>
</dbReference>
<dbReference type="GO" id="GO:0006508">
    <property type="term" value="P:proteolysis"/>
    <property type="evidence" value="ECO:0007669"/>
    <property type="project" value="UniProtKB-KW"/>
</dbReference>